<dbReference type="AlphaFoldDB" id="A0A3N2AQJ5"/>
<dbReference type="Pfam" id="PF05719">
    <property type="entry name" value="GPP34"/>
    <property type="match status" value="1"/>
</dbReference>
<dbReference type="Proteomes" id="UP000275456">
    <property type="component" value="Unassembled WGS sequence"/>
</dbReference>
<accession>A0A3N2AQJ5</accession>
<proteinExistence type="predicted"/>
<evidence type="ECO:0000313" key="5">
    <source>
        <dbReference type="EMBL" id="ROR65323.1"/>
    </source>
</evidence>
<keyword evidence="4" id="KW-0472">Membrane</keyword>
<dbReference type="RefSeq" id="WP_245989731.1">
    <property type="nucleotide sequence ID" value="NZ_RKHJ01000001.1"/>
</dbReference>
<dbReference type="Gene3D" id="1.10.3630.10">
    <property type="entry name" value="yeast vps74-n-term truncation variant domain like"/>
    <property type="match status" value="1"/>
</dbReference>
<protein>
    <submittedName>
        <fullName evidence="5">Golgi phosphoprotein 3 GPP34</fullName>
    </submittedName>
</protein>
<gene>
    <name evidence="5" type="ORF">EDD26_0689</name>
</gene>
<evidence type="ECO:0000256" key="4">
    <source>
        <dbReference type="ARBA" id="ARBA00023136"/>
    </source>
</evidence>
<dbReference type="EMBL" id="RKHJ01000001">
    <property type="protein sequence ID" value="ROR65323.1"/>
    <property type="molecule type" value="Genomic_DNA"/>
</dbReference>
<dbReference type="GO" id="GO:0005737">
    <property type="term" value="C:cytoplasm"/>
    <property type="evidence" value="ECO:0007669"/>
    <property type="project" value="UniProtKB-ARBA"/>
</dbReference>
<keyword evidence="2" id="KW-0333">Golgi apparatus</keyword>
<evidence type="ECO:0000256" key="1">
    <source>
        <dbReference type="ARBA" id="ARBA00004255"/>
    </source>
</evidence>
<organism evidence="5 6">
    <name type="scientific">Agrococcus jenensis</name>
    <dbReference type="NCBI Taxonomy" id="46353"/>
    <lineage>
        <taxon>Bacteria</taxon>
        <taxon>Bacillati</taxon>
        <taxon>Actinomycetota</taxon>
        <taxon>Actinomycetes</taxon>
        <taxon>Micrococcales</taxon>
        <taxon>Microbacteriaceae</taxon>
        <taxon>Agrococcus</taxon>
    </lineage>
</organism>
<keyword evidence="6" id="KW-1185">Reference proteome</keyword>
<evidence type="ECO:0000256" key="2">
    <source>
        <dbReference type="ARBA" id="ARBA00023034"/>
    </source>
</evidence>
<sequence>MRPSNDQDQPADPTLAEDLMLLLFQPGSGRRSGTGHIAGEGTLFYALAGAVLAELALGDHVRADESTRAARVGAVAANPPVDVLLRTAWEYVAQRPRGVQTVLAAIGPTLRAPVLERLIEHGDIKRGQRRSLGLFTTDVLLGDGGDRRAALLAAVRAVLVDGADPTPRFAALTALVSASGVLPQLHREIPWDTPVIERAKQLEQGDWGADAAAHAVARTMTAIVVNNVVVAAAVLPRA</sequence>
<evidence type="ECO:0000313" key="6">
    <source>
        <dbReference type="Proteomes" id="UP000275456"/>
    </source>
</evidence>
<comment type="subcellular location">
    <subcellularLocation>
        <location evidence="1">Golgi apparatus membrane</location>
        <topology evidence="1">Peripheral membrane protein</topology>
        <orientation evidence="1">Cytoplasmic side</orientation>
    </subcellularLocation>
</comment>
<reference evidence="5 6" key="1">
    <citation type="submission" date="2018-11" db="EMBL/GenBank/DDBJ databases">
        <title>Sequencing the genomes of 1000 actinobacteria strains.</title>
        <authorList>
            <person name="Klenk H.-P."/>
        </authorList>
    </citation>
    <scope>NUCLEOTIDE SEQUENCE [LARGE SCALE GENOMIC DNA]</scope>
    <source>
        <strain evidence="5 6">DSM 9580</strain>
    </source>
</reference>
<dbReference type="GO" id="GO:0012505">
    <property type="term" value="C:endomembrane system"/>
    <property type="evidence" value="ECO:0007669"/>
    <property type="project" value="UniProtKB-ARBA"/>
</dbReference>
<dbReference type="GO" id="GO:0070273">
    <property type="term" value="F:phosphatidylinositol-4-phosphate binding"/>
    <property type="evidence" value="ECO:0007669"/>
    <property type="project" value="InterPro"/>
</dbReference>
<dbReference type="InterPro" id="IPR008628">
    <property type="entry name" value="GPP34-like"/>
</dbReference>
<name>A0A3N2AQJ5_9MICO</name>
<keyword evidence="3" id="KW-0446">Lipid-binding</keyword>
<evidence type="ECO:0000256" key="3">
    <source>
        <dbReference type="ARBA" id="ARBA00023121"/>
    </source>
</evidence>
<dbReference type="InterPro" id="IPR038261">
    <property type="entry name" value="GPP34-like_sf"/>
</dbReference>
<comment type="caution">
    <text evidence="5">The sequence shown here is derived from an EMBL/GenBank/DDBJ whole genome shotgun (WGS) entry which is preliminary data.</text>
</comment>